<name>A0A0P6XHI1_9CHLR</name>
<comment type="subcellular location">
    <subcellularLocation>
        <location evidence="1">Cell membrane</location>
        <topology evidence="1">Multi-pass membrane protein</topology>
    </subcellularLocation>
</comment>
<evidence type="ECO:0000313" key="11">
    <source>
        <dbReference type="EMBL" id="KPL82998.1"/>
    </source>
</evidence>
<evidence type="ECO:0000256" key="10">
    <source>
        <dbReference type="SAM" id="Phobius"/>
    </source>
</evidence>
<dbReference type="CDD" id="cd06582">
    <property type="entry name" value="TM_PBP1_LivH_like"/>
    <property type="match status" value="1"/>
</dbReference>
<dbReference type="PATRIC" id="fig|229921.5.peg.1954"/>
<feature type="transmembrane region" description="Helical" evidence="10">
    <location>
        <begin position="170"/>
        <end position="196"/>
    </location>
</feature>
<dbReference type="GO" id="GO:0042941">
    <property type="term" value="P:D-alanine transmembrane transport"/>
    <property type="evidence" value="ECO:0007669"/>
    <property type="project" value="TreeGrafter"/>
</dbReference>
<evidence type="ECO:0000256" key="3">
    <source>
        <dbReference type="ARBA" id="ARBA00022475"/>
    </source>
</evidence>
<keyword evidence="8 10" id="KW-0472">Membrane</keyword>
<feature type="transmembrane region" description="Helical" evidence="10">
    <location>
        <begin position="17"/>
        <end position="38"/>
    </location>
</feature>
<evidence type="ECO:0000256" key="1">
    <source>
        <dbReference type="ARBA" id="ARBA00004651"/>
    </source>
</evidence>
<evidence type="ECO:0000256" key="8">
    <source>
        <dbReference type="ARBA" id="ARBA00023136"/>
    </source>
</evidence>
<accession>A0A0P6XHI1</accession>
<sequence>MAVGYSLVFSVLNFSNFAHGAVITLGAYVAWAVMVNIFQLPFLPALLISMLGAGIIAFLVERIAYSSLRHRRAPSLYFMISAMGMAIALQNVLYATIGANLYALPPVFAQDSIQLGTAVISKMDLFAFGFSILAIALLTFILNFTRVGTAIRAASHDAEMVSVLGVNLDMLVAVLFLLAGALGGMAGVFMGVKYMVYPSMGWITNKAYIGAVIGGLGSLPGAIVGGILLGLVEALISVSTIGGVPLSTYRDVFSFGLLALLLIVRPTGLFGRHVEEKL</sequence>
<dbReference type="GO" id="GO:0005304">
    <property type="term" value="F:L-valine transmembrane transporter activity"/>
    <property type="evidence" value="ECO:0007669"/>
    <property type="project" value="TreeGrafter"/>
</dbReference>
<dbReference type="Pfam" id="PF02653">
    <property type="entry name" value="BPD_transp_2"/>
    <property type="match status" value="1"/>
</dbReference>
<keyword evidence="7 10" id="KW-1133">Transmembrane helix</keyword>
<dbReference type="GO" id="GO:0015192">
    <property type="term" value="F:L-phenylalanine transmembrane transporter activity"/>
    <property type="evidence" value="ECO:0007669"/>
    <property type="project" value="TreeGrafter"/>
</dbReference>
<keyword evidence="4" id="KW-0997">Cell inner membrane</keyword>
<feature type="transmembrane region" description="Helical" evidence="10">
    <location>
        <begin position="77"/>
        <end position="104"/>
    </location>
</feature>
<dbReference type="PANTHER" id="PTHR11795:SF371">
    <property type="entry name" value="HIGH-AFFINITY BRANCHED-CHAIN AMINO ACID TRANSPORT SYSTEM PERMEASE PROTEIN LIVH"/>
    <property type="match status" value="1"/>
</dbReference>
<evidence type="ECO:0000256" key="6">
    <source>
        <dbReference type="ARBA" id="ARBA00022970"/>
    </source>
</evidence>
<comment type="similarity">
    <text evidence="9">Belongs to the binding-protein-dependent transport system permease family. LivHM subfamily.</text>
</comment>
<organism evidence="11 12">
    <name type="scientific">Levilinea saccharolytica</name>
    <dbReference type="NCBI Taxonomy" id="229921"/>
    <lineage>
        <taxon>Bacteria</taxon>
        <taxon>Bacillati</taxon>
        <taxon>Chloroflexota</taxon>
        <taxon>Anaerolineae</taxon>
        <taxon>Anaerolineales</taxon>
        <taxon>Anaerolineaceae</taxon>
        <taxon>Levilinea</taxon>
    </lineage>
</organism>
<keyword evidence="2" id="KW-0813">Transport</keyword>
<keyword evidence="12" id="KW-1185">Reference proteome</keyword>
<keyword evidence="5 10" id="KW-0812">Transmembrane</keyword>
<evidence type="ECO:0000256" key="2">
    <source>
        <dbReference type="ARBA" id="ARBA00022448"/>
    </source>
</evidence>
<dbReference type="GO" id="GO:0005886">
    <property type="term" value="C:plasma membrane"/>
    <property type="evidence" value="ECO:0007669"/>
    <property type="project" value="UniProtKB-SubCell"/>
</dbReference>
<dbReference type="PANTHER" id="PTHR11795">
    <property type="entry name" value="BRANCHED-CHAIN AMINO ACID TRANSPORT SYSTEM PERMEASE PROTEIN LIVH"/>
    <property type="match status" value="1"/>
</dbReference>
<protein>
    <submittedName>
        <fullName evidence="11">ABC transporter permease</fullName>
    </submittedName>
</protein>
<dbReference type="STRING" id="229921.ADN01_08705"/>
<evidence type="ECO:0000256" key="7">
    <source>
        <dbReference type="ARBA" id="ARBA00022989"/>
    </source>
</evidence>
<dbReference type="InterPro" id="IPR001851">
    <property type="entry name" value="ABC_transp_permease"/>
</dbReference>
<dbReference type="InterPro" id="IPR052157">
    <property type="entry name" value="BCAA_transport_permease"/>
</dbReference>
<evidence type="ECO:0000256" key="5">
    <source>
        <dbReference type="ARBA" id="ARBA00022692"/>
    </source>
</evidence>
<dbReference type="GO" id="GO:0015808">
    <property type="term" value="P:L-alanine transport"/>
    <property type="evidence" value="ECO:0007669"/>
    <property type="project" value="TreeGrafter"/>
</dbReference>
<proteinExistence type="inferred from homology"/>
<comment type="caution">
    <text evidence="11">The sequence shown here is derived from an EMBL/GenBank/DDBJ whole genome shotgun (WGS) entry which is preliminary data.</text>
</comment>
<dbReference type="GO" id="GO:0015190">
    <property type="term" value="F:L-leucine transmembrane transporter activity"/>
    <property type="evidence" value="ECO:0007669"/>
    <property type="project" value="TreeGrafter"/>
</dbReference>
<feature type="transmembrane region" description="Helical" evidence="10">
    <location>
        <begin position="45"/>
        <end position="65"/>
    </location>
</feature>
<evidence type="ECO:0000256" key="9">
    <source>
        <dbReference type="ARBA" id="ARBA00037998"/>
    </source>
</evidence>
<dbReference type="Proteomes" id="UP000050501">
    <property type="component" value="Unassembled WGS sequence"/>
</dbReference>
<dbReference type="AlphaFoldDB" id="A0A0P6XHI1"/>
<feature type="transmembrane region" description="Helical" evidence="10">
    <location>
        <begin position="208"/>
        <end position="232"/>
    </location>
</feature>
<dbReference type="GO" id="GO:0015188">
    <property type="term" value="F:L-isoleucine transmembrane transporter activity"/>
    <property type="evidence" value="ECO:0007669"/>
    <property type="project" value="TreeGrafter"/>
</dbReference>
<evidence type="ECO:0000313" key="12">
    <source>
        <dbReference type="Proteomes" id="UP000050501"/>
    </source>
</evidence>
<feature type="transmembrane region" description="Helical" evidence="10">
    <location>
        <begin position="252"/>
        <end position="271"/>
    </location>
</feature>
<gene>
    <name evidence="11" type="ORF">ADN01_08705</name>
</gene>
<reference evidence="11 12" key="1">
    <citation type="submission" date="2015-07" db="EMBL/GenBank/DDBJ databases">
        <title>Genome sequence of Levilinea saccharolytica DSM 16555.</title>
        <authorList>
            <person name="Hemp J."/>
            <person name="Ward L.M."/>
            <person name="Pace L.A."/>
            <person name="Fischer W.W."/>
        </authorList>
    </citation>
    <scope>NUCLEOTIDE SEQUENCE [LARGE SCALE GENOMIC DNA]</scope>
    <source>
        <strain evidence="11 12">KIBI-1</strain>
    </source>
</reference>
<keyword evidence="3" id="KW-1003">Cell membrane</keyword>
<evidence type="ECO:0000256" key="4">
    <source>
        <dbReference type="ARBA" id="ARBA00022519"/>
    </source>
</evidence>
<dbReference type="GO" id="GO:1903806">
    <property type="term" value="P:L-isoleucine import across plasma membrane"/>
    <property type="evidence" value="ECO:0007669"/>
    <property type="project" value="TreeGrafter"/>
</dbReference>
<keyword evidence="6" id="KW-0029">Amino-acid transport</keyword>
<dbReference type="EMBL" id="LGCM01000033">
    <property type="protein sequence ID" value="KPL82998.1"/>
    <property type="molecule type" value="Genomic_DNA"/>
</dbReference>
<feature type="transmembrane region" description="Helical" evidence="10">
    <location>
        <begin position="125"/>
        <end position="145"/>
    </location>
</feature>